<evidence type="ECO:0000313" key="5">
    <source>
        <dbReference type="Proteomes" id="UP000317977"/>
    </source>
</evidence>
<feature type="chain" id="PRO_5023100890" evidence="2">
    <location>
        <begin position="25"/>
        <end position="193"/>
    </location>
</feature>
<keyword evidence="5" id="KW-1185">Reference proteome</keyword>
<dbReference type="EMBL" id="SJPX01000003">
    <property type="protein sequence ID" value="TWU51833.1"/>
    <property type="molecule type" value="Genomic_DNA"/>
</dbReference>
<dbReference type="InterPro" id="IPR036423">
    <property type="entry name" value="SOD-like_Cu/Zn_dom_sf"/>
</dbReference>
<accession>A0A5C6EPY9</accession>
<dbReference type="AlphaFoldDB" id="A0A5C6EPY9"/>
<dbReference type="RefSeq" id="WP_246151693.1">
    <property type="nucleotide sequence ID" value="NZ_SJPX01000003.1"/>
</dbReference>
<keyword evidence="4" id="KW-0560">Oxidoreductase</keyword>
<name>A0A5C6EPY9_9BACT</name>
<dbReference type="CDD" id="cd00305">
    <property type="entry name" value="Cu-Zn_Superoxide_Dismutase"/>
    <property type="match status" value="1"/>
</dbReference>
<dbReference type="GO" id="GO:0004784">
    <property type="term" value="F:superoxide dismutase activity"/>
    <property type="evidence" value="ECO:0007669"/>
    <property type="project" value="UniProtKB-EC"/>
</dbReference>
<evidence type="ECO:0000256" key="2">
    <source>
        <dbReference type="SAM" id="SignalP"/>
    </source>
</evidence>
<evidence type="ECO:0000259" key="3">
    <source>
        <dbReference type="Pfam" id="PF00080"/>
    </source>
</evidence>
<dbReference type="GO" id="GO:0005507">
    <property type="term" value="F:copper ion binding"/>
    <property type="evidence" value="ECO:0007669"/>
    <property type="project" value="InterPro"/>
</dbReference>
<dbReference type="Proteomes" id="UP000317977">
    <property type="component" value="Unassembled WGS sequence"/>
</dbReference>
<dbReference type="SUPFAM" id="SSF49329">
    <property type="entry name" value="Cu,Zn superoxide dismutase-like"/>
    <property type="match status" value="1"/>
</dbReference>
<sequence length="193" mass="20078" precursor="true">MIRSTFSFASAFAVAALMMQSSFAQETKAHDHEHAGAHAAMPTLGVAVIQPTAGGKVRGMLRLMQKGENLQVMGKIRNLTPGDHGFHIHEFGDMRNMKDGTSAGGHFNPSGVPHGAPGHGHVGDLGNITANAEGEATVDVTLEHTMLHFILGRSFVVHAGKDDLTSQPSGDAGPRVGVGIIGAGNPEYKAAGK</sequence>
<feature type="signal peptide" evidence="2">
    <location>
        <begin position="1"/>
        <end position="24"/>
    </location>
</feature>
<keyword evidence="2" id="KW-0732">Signal</keyword>
<dbReference type="InterPro" id="IPR001424">
    <property type="entry name" value="SOD_Cu_Zn_dom"/>
</dbReference>
<evidence type="ECO:0000256" key="1">
    <source>
        <dbReference type="ARBA" id="ARBA00010457"/>
    </source>
</evidence>
<feature type="domain" description="Superoxide dismutase copper/zinc binding" evidence="3">
    <location>
        <begin position="57"/>
        <end position="181"/>
    </location>
</feature>
<proteinExistence type="inferred from homology"/>
<dbReference type="Pfam" id="PF00080">
    <property type="entry name" value="Sod_Cu"/>
    <property type="match status" value="1"/>
</dbReference>
<gene>
    <name evidence="4" type="primary">sodC</name>
    <name evidence="4" type="ORF">Poly59_34280</name>
</gene>
<dbReference type="EC" id="1.15.1.1" evidence="4"/>
<evidence type="ECO:0000313" key="4">
    <source>
        <dbReference type="EMBL" id="TWU51833.1"/>
    </source>
</evidence>
<comment type="caution">
    <text evidence="4">The sequence shown here is derived from an EMBL/GenBank/DDBJ whole genome shotgun (WGS) entry which is preliminary data.</text>
</comment>
<dbReference type="Gene3D" id="2.60.40.200">
    <property type="entry name" value="Superoxide dismutase, copper/zinc binding domain"/>
    <property type="match status" value="1"/>
</dbReference>
<dbReference type="PANTHER" id="PTHR10003">
    <property type="entry name" value="SUPEROXIDE DISMUTASE CU-ZN -RELATED"/>
    <property type="match status" value="1"/>
</dbReference>
<comment type="similarity">
    <text evidence="1">Belongs to the Cu-Zn superoxide dismutase family.</text>
</comment>
<organism evidence="4 5">
    <name type="scientific">Rubripirellula reticaptiva</name>
    <dbReference type="NCBI Taxonomy" id="2528013"/>
    <lineage>
        <taxon>Bacteria</taxon>
        <taxon>Pseudomonadati</taxon>
        <taxon>Planctomycetota</taxon>
        <taxon>Planctomycetia</taxon>
        <taxon>Pirellulales</taxon>
        <taxon>Pirellulaceae</taxon>
        <taxon>Rubripirellula</taxon>
    </lineage>
</organism>
<protein>
    <submittedName>
        <fullName evidence="4">Superoxide dismutase [Cu-Zn]</fullName>
        <ecNumber evidence="4">1.15.1.1</ecNumber>
    </submittedName>
</protein>
<reference evidence="4 5" key="1">
    <citation type="submission" date="2019-02" db="EMBL/GenBank/DDBJ databases">
        <title>Deep-cultivation of Planctomycetes and their phenomic and genomic characterization uncovers novel biology.</title>
        <authorList>
            <person name="Wiegand S."/>
            <person name="Jogler M."/>
            <person name="Boedeker C."/>
            <person name="Pinto D."/>
            <person name="Vollmers J."/>
            <person name="Rivas-Marin E."/>
            <person name="Kohn T."/>
            <person name="Peeters S.H."/>
            <person name="Heuer A."/>
            <person name="Rast P."/>
            <person name="Oberbeckmann S."/>
            <person name="Bunk B."/>
            <person name="Jeske O."/>
            <person name="Meyerdierks A."/>
            <person name="Storesund J.E."/>
            <person name="Kallscheuer N."/>
            <person name="Luecker S."/>
            <person name="Lage O.M."/>
            <person name="Pohl T."/>
            <person name="Merkel B.J."/>
            <person name="Hornburger P."/>
            <person name="Mueller R.-W."/>
            <person name="Bruemmer F."/>
            <person name="Labrenz M."/>
            <person name="Spormann A.M."/>
            <person name="Op Den Camp H."/>
            <person name="Overmann J."/>
            <person name="Amann R."/>
            <person name="Jetten M.S.M."/>
            <person name="Mascher T."/>
            <person name="Medema M.H."/>
            <person name="Devos D.P."/>
            <person name="Kaster A.-K."/>
            <person name="Ovreas L."/>
            <person name="Rohde M."/>
            <person name="Galperin M.Y."/>
            <person name="Jogler C."/>
        </authorList>
    </citation>
    <scope>NUCLEOTIDE SEQUENCE [LARGE SCALE GENOMIC DNA]</scope>
    <source>
        <strain evidence="4 5">Poly59</strain>
    </source>
</reference>
<dbReference type="InterPro" id="IPR024134">
    <property type="entry name" value="SOD_Cu/Zn_/chaperone"/>
</dbReference>